<evidence type="ECO:0000259" key="3">
    <source>
        <dbReference type="Pfam" id="PF02010"/>
    </source>
</evidence>
<feature type="compositionally biased region" description="Basic residues" evidence="1">
    <location>
        <begin position="1197"/>
        <end position="1206"/>
    </location>
</feature>
<comment type="caution">
    <text evidence="4">The sequence shown here is derived from an EMBL/GenBank/DDBJ whole genome shotgun (WGS) entry which is preliminary data.</text>
</comment>
<organism evidence="4 5">
    <name type="scientific">Cryptotermes secundus</name>
    <dbReference type="NCBI Taxonomy" id="105785"/>
    <lineage>
        <taxon>Eukaryota</taxon>
        <taxon>Metazoa</taxon>
        <taxon>Ecdysozoa</taxon>
        <taxon>Arthropoda</taxon>
        <taxon>Hexapoda</taxon>
        <taxon>Insecta</taxon>
        <taxon>Pterygota</taxon>
        <taxon>Neoptera</taxon>
        <taxon>Polyneoptera</taxon>
        <taxon>Dictyoptera</taxon>
        <taxon>Blattodea</taxon>
        <taxon>Blattoidea</taxon>
        <taxon>Termitoidae</taxon>
        <taxon>Kalotermitidae</taxon>
        <taxon>Cryptotermitinae</taxon>
        <taxon>Cryptotermes</taxon>
    </lineage>
</organism>
<evidence type="ECO:0000256" key="1">
    <source>
        <dbReference type="SAM" id="MobiDB-lite"/>
    </source>
</evidence>
<protein>
    <recommendedName>
        <fullName evidence="3">PKD/REJ-like domain-containing protein</fullName>
    </recommendedName>
</protein>
<gene>
    <name evidence="4" type="ORF">B7P43_G00834</name>
</gene>
<accession>A0A2J7PL28</accession>
<evidence type="ECO:0000313" key="4">
    <source>
        <dbReference type="EMBL" id="PNF17040.1"/>
    </source>
</evidence>
<dbReference type="Gene3D" id="2.60.220.50">
    <property type="match status" value="1"/>
</dbReference>
<feature type="domain" description="PKD/REJ-like" evidence="3">
    <location>
        <begin position="112"/>
        <end position="516"/>
    </location>
</feature>
<feature type="transmembrane region" description="Helical" evidence="2">
    <location>
        <begin position="1076"/>
        <end position="1102"/>
    </location>
</feature>
<dbReference type="Pfam" id="PF02010">
    <property type="entry name" value="REJ"/>
    <property type="match status" value="1"/>
</dbReference>
<dbReference type="AlphaFoldDB" id="A0A2J7PL28"/>
<keyword evidence="5" id="KW-1185">Reference proteome</keyword>
<dbReference type="InterPro" id="IPR046338">
    <property type="entry name" value="GAIN_dom_sf"/>
</dbReference>
<keyword evidence="2" id="KW-0812">Transmembrane</keyword>
<dbReference type="InParanoid" id="A0A2J7PL28"/>
<reference evidence="4 5" key="1">
    <citation type="submission" date="2017-12" db="EMBL/GenBank/DDBJ databases">
        <title>Hemimetabolous genomes reveal molecular basis of termite eusociality.</title>
        <authorList>
            <person name="Harrison M.C."/>
            <person name="Jongepier E."/>
            <person name="Robertson H.M."/>
            <person name="Arning N."/>
            <person name="Bitard-Feildel T."/>
            <person name="Chao H."/>
            <person name="Childers C.P."/>
            <person name="Dinh H."/>
            <person name="Doddapaneni H."/>
            <person name="Dugan S."/>
            <person name="Gowin J."/>
            <person name="Greiner C."/>
            <person name="Han Y."/>
            <person name="Hu H."/>
            <person name="Hughes D.S.T."/>
            <person name="Huylmans A.-K."/>
            <person name="Kemena C."/>
            <person name="Kremer L.P.M."/>
            <person name="Lee S.L."/>
            <person name="Lopez-Ezquerra A."/>
            <person name="Mallet L."/>
            <person name="Monroy-Kuhn J.M."/>
            <person name="Moser A."/>
            <person name="Murali S.C."/>
            <person name="Muzny D.M."/>
            <person name="Otani S."/>
            <person name="Piulachs M.-D."/>
            <person name="Poelchau M."/>
            <person name="Qu J."/>
            <person name="Schaub F."/>
            <person name="Wada-Katsumata A."/>
            <person name="Worley K.C."/>
            <person name="Xie Q."/>
            <person name="Ylla G."/>
            <person name="Poulsen M."/>
            <person name="Gibbs R.A."/>
            <person name="Schal C."/>
            <person name="Richards S."/>
            <person name="Belles X."/>
            <person name="Korb J."/>
            <person name="Bornberg-Bauer E."/>
        </authorList>
    </citation>
    <scope>NUCLEOTIDE SEQUENCE [LARGE SCALE GENOMIC DNA]</scope>
    <source>
        <tissue evidence="4">Whole body</tissue>
    </source>
</reference>
<dbReference type="InterPro" id="IPR002859">
    <property type="entry name" value="PKD/REJ-like"/>
</dbReference>
<feature type="region of interest" description="Disordered" evidence="1">
    <location>
        <begin position="1190"/>
        <end position="1275"/>
    </location>
</feature>
<sequence length="1275" mass="140046">MIWQSVRMFHTYLKKASGSLQSNQIPINTSMLMPGIEYKVSVSGVNMLGIQGETQQFSFQVMPHTKKSDSEVEIISSQLVVKGPAVTLSNAVSYIEATFVSCVPQIMKPNLNYQWKIEGELTQKVELPRGKRLCLHNGMLQGGKVYNISCTCTSESNESAGLINFIAWHAMVVLFQGIRARIIKHEMVLGTGQMLQLDASQSEDLDGTPGVLQFLWCCRRETGERCVLPRAGEPIPLESTFKDAFQQPVLTIPPGSLPVGRYIFTVEVSKSGMSSEAQATVVVVPGMPVVVSMPPGAQLKLVNPKEGVTVPAVVMNTREGCHMWWSVQQEPGYEYFNLAEVVGLGDTVHVTLEEAKDVMGREFPLVIPGPTGTWPGLKDNAEYKLRLSVVCPTEPVKSYTDFLITTNSPPTVKPLKVIPSEGEALRSVFLFSTDLADDSSADYPLLYKYGYQISDQEKVNVFSTSNVDLQAATILPSVTGLETVIFPVITVCDVHELCTIVTGEKVIVTLPSDLTLMEVQQIGVQFADYVASEQYPEALSIGHTSLQTLKQLPSQTLYMAGAEIIESEIQKDLKRKQNGLGANSGSLQSSLDFLDMSIRILSELPVSGSTLQDLSAFKDKILHLTKHSNELKLKYTSFPDRHLPSERLSRQRRSSGSTPPNAALSLSSVKSLLQVSERLIKTGNSSVVLEEKETLLQDLSTYMYHLCLGKEQKIAIGSSIVHFSVQKLLSKDQIMNTANFNIPDRTKFPPAINETGLIYLGQTVAEKYGPSGKTCLGGAVFPTDYLTDVAVGRNASEVKAQKRSSMVFEVQLVITERGLVPPGKLDHPLTFKIPVDNTTFQVDQVLQCATWNENMWSGDSCTTEKFVTLNSQMYMVCKCSILGYYTVLVTSGSTTRRVDATTAVTTTEMISTQKEILRASADPITENMHDSSAASILSDNTQKITCKNLSPSDRQDGVPISSEAYSISFRIEEDFNSTVGKQREQFKQKLRCEILAVDPQIPTRMIQGIDLSPGSIIVTVRLVDTDVKTAKEVIPAIARVIQNGDLNLHDLGNRKLNVPAQTVTIIEPYKPEKSNAVVYAVVGSVIVSTLGIISLVTGAVIIKRKKETEKMRMQQIPAVKDGIPSYRQFQFEQSIEGTEASLARYRSNYPTMGTAGTLVLGVNTGAIPGGRYELRVTDSKYMHPDISCNASQASEKQKKKKKKKKQQQGAKQAGSQNDPLNQEGIPPGDQDSGIVDGCTNVSEDRNMRKRNWDKKISNGSTMEFDILPGTPNEDS</sequence>
<proteinExistence type="predicted"/>
<keyword evidence="2" id="KW-1133">Transmembrane helix</keyword>
<evidence type="ECO:0000313" key="5">
    <source>
        <dbReference type="Proteomes" id="UP000235965"/>
    </source>
</evidence>
<dbReference type="OrthoDB" id="8178002at2759"/>
<dbReference type="EMBL" id="NEVH01024527">
    <property type="protein sequence ID" value="PNF17040.1"/>
    <property type="molecule type" value="Genomic_DNA"/>
</dbReference>
<feature type="compositionally biased region" description="Low complexity" evidence="1">
    <location>
        <begin position="1207"/>
        <end position="1216"/>
    </location>
</feature>
<keyword evidence="2" id="KW-0472">Membrane</keyword>
<name>A0A2J7PL28_9NEOP</name>
<evidence type="ECO:0000256" key="2">
    <source>
        <dbReference type="SAM" id="Phobius"/>
    </source>
</evidence>
<dbReference type="Proteomes" id="UP000235965">
    <property type="component" value="Unassembled WGS sequence"/>
</dbReference>